<dbReference type="KEGG" id="bbig:BBBOND_0405175"/>
<protein>
    <recommendedName>
        <fullName evidence="1">PUB domain-containing protein</fullName>
    </recommendedName>
</protein>
<dbReference type="InterPro" id="IPR018997">
    <property type="entry name" value="PUB_domain"/>
</dbReference>
<dbReference type="GeneID" id="24566574"/>
<dbReference type="OrthoDB" id="360364at2759"/>
<dbReference type="EMBL" id="LK391711">
    <property type="protein sequence ID" value="CDR98033.1"/>
    <property type="molecule type" value="Genomic_DNA"/>
</dbReference>
<dbReference type="SUPFAM" id="SSF143503">
    <property type="entry name" value="PUG domain-like"/>
    <property type="match status" value="1"/>
</dbReference>
<organism evidence="2 3">
    <name type="scientific">Babesia bigemina</name>
    <dbReference type="NCBI Taxonomy" id="5866"/>
    <lineage>
        <taxon>Eukaryota</taxon>
        <taxon>Sar</taxon>
        <taxon>Alveolata</taxon>
        <taxon>Apicomplexa</taxon>
        <taxon>Aconoidasida</taxon>
        <taxon>Piroplasmida</taxon>
        <taxon>Babesiidae</taxon>
        <taxon>Babesia</taxon>
    </lineage>
</organism>
<dbReference type="RefSeq" id="XP_012770219.1">
    <property type="nucleotide sequence ID" value="XM_012914765.1"/>
</dbReference>
<sequence>MEDSTPTGSDSATIAELFSIDEVDFIGAKDSTNSSVLNQILSDLRKVGGPNSVCKTDQRPRDETKSAGYKLLLKIVENVLLHPWEHEKRRIREQNALYSRRIGNDDQMKAVLVALGFRSIHGYAVLQVVDVPLLRLAYRSLIAALQEEYSVSVKSLEGHFFDPFKAYRHSSDVNRNAYTDNFECVGKDLTKRQIDKLSDKLTSSVITSINEWNPQIHVDEGKLRPKITQKTSEPDVQEDKHAASHLKKIYDIGKCDFESASQKRLEALNRQCEQAEQKQTVELKIRLPATTVLTIHPPLKTPVATLKQEVQTLFVPGIAADDWELVEMPTRRVLDEHKTLLQQDIIHRVLLHFRRKGG</sequence>
<dbReference type="Proteomes" id="UP000033188">
    <property type="component" value="Chromosome 5"/>
</dbReference>
<dbReference type="SUPFAM" id="SSF54236">
    <property type="entry name" value="Ubiquitin-like"/>
    <property type="match status" value="1"/>
</dbReference>
<dbReference type="VEuPathDB" id="PiroplasmaDB:BBBOND_0405175"/>
<name>A0A061DBT3_BABBI</name>
<dbReference type="InterPro" id="IPR029071">
    <property type="entry name" value="Ubiquitin-like_domsf"/>
</dbReference>
<evidence type="ECO:0000313" key="3">
    <source>
        <dbReference type="Proteomes" id="UP000033188"/>
    </source>
</evidence>
<dbReference type="InterPro" id="IPR036339">
    <property type="entry name" value="PUB-like_dom_sf"/>
</dbReference>
<reference evidence="3" key="1">
    <citation type="journal article" date="2014" name="Nucleic Acids Res.">
        <title>The evolutionary dynamics of variant antigen genes in Babesia reveal a history of genomic innovation underlying host-parasite interaction.</title>
        <authorList>
            <person name="Jackson A.P."/>
            <person name="Otto T.D."/>
            <person name="Darby A."/>
            <person name="Ramaprasad A."/>
            <person name="Xia D."/>
            <person name="Echaide I.E."/>
            <person name="Farber M."/>
            <person name="Gahlot S."/>
            <person name="Gamble J."/>
            <person name="Gupta D."/>
            <person name="Gupta Y."/>
            <person name="Jackson L."/>
            <person name="Malandrin L."/>
            <person name="Malas T.B."/>
            <person name="Moussa E."/>
            <person name="Nair M."/>
            <person name="Reid A.J."/>
            <person name="Sanders M."/>
            <person name="Sharma J."/>
            <person name="Tracey A."/>
            <person name="Quail M.A."/>
            <person name="Weir W."/>
            <person name="Wastling J.M."/>
            <person name="Hall N."/>
            <person name="Willadsen P."/>
            <person name="Lingelbach K."/>
            <person name="Shiels B."/>
            <person name="Tait A."/>
            <person name="Berriman M."/>
            <person name="Allred D.R."/>
            <person name="Pain A."/>
        </authorList>
    </citation>
    <scope>NUCLEOTIDE SEQUENCE [LARGE SCALE GENOMIC DNA]</scope>
    <source>
        <strain evidence="3">Bond</strain>
    </source>
</reference>
<proteinExistence type="predicted"/>
<evidence type="ECO:0000313" key="2">
    <source>
        <dbReference type="EMBL" id="CDR98033.1"/>
    </source>
</evidence>
<accession>A0A061DBT3</accession>
<dbReference type="Gene3D" id="1.20.58.2190">
    <property type="match status" value="1"/>
</dbReference>
<gene>
    <name evidence="2" type="ORF">BBBOND_0405175</name>
</gene>
<dbReference type="Pfam" id="PF09409">
    <property type="entry name" value="PUB"/>
    <property type="match status" value="1"/>
</dbReference>
<dbReference type="OMA" id="IKMYNIG"/>
<dbReference type="AlphaFoldDB" id="A0A061DBT3"/>
<keyword evidence="3" id="KW-1185">Reference proteome</keyword>
<dbReference type="CDD" id="cd09212">
    <property type="entry name" value="PUB"/>
    <property type="match status" value="1"/>
</dbReference>
<feature type="domain" description="PUB" evidence="1">
    <location>
        <begin position="66"/>
        <end position="132"/>
    </location>
</feature>
<evidence type="ECO:0000259" key="1">
    <source>
        <dbReference type="Pfam" id="PF09409"/>
    </source>
</evidence>